<reference evidence="1 2" key="1">
    <citation type="submission" date="2021-06" db="EMBL/GenBank/DDBJ databases">
        <title>Description of novel taxa of the family Lachnospiraceae.</title>
        <authorList>
            <person name="Chaplin A.V."/>
            <person name="Sokolova S.R."/>
            <person name="Pikina A.P."/>
            <person name="Korzhanova M."/>
            <person name="Belova V."/>
            <person name="Korostin D."/>
            <person name="Efimov B.A."/>
        </authorList>
    </citation>
    <scope>NUCLEOTIDE SEQUENCE [LARGE SCALE GENOMIC DNA]</scope>
    <source>
        <strain evidence="1 2">ASD4241</strain>
    </source>
</reference>
<evidence type="ECO:0000313" key="1">
    <source>
        <dbReference type="EMBL" id="MBU9727732.1"/>
    </source>
</evidence>
<comment type="caution">
    <text evidence="1">The sequence shown here is derived from an EMBL/GenBank/DDBJ whole genome shotgun (WGS) entry which is preliminary data.</text>
</comment>
<sequence>MKDRPCNIQNTYIQLERGLGGVLYEPVPVKERIGTGILLMHSDDDYYGFLPGPELAKRGFTVLASKVRKSCEPLDEKLLDVKLAMEYLRGLPYLHNVVLLGHSGGATLMSAYQNVAENGVKIFQDENKIIPLSDIGTLPKADALMLLDSNWGNGVMTLLSLEPDISNEVSSRNLDAKFDLFAVENGYSPDGASYSQAFIRDYQKAQEARNNRLIEEALSRLKALEQGEGRFDDDEPFIIVGGAQYAPNNKMFPQDIRLLSHTQQEWQLMHADKTVTTQVIRSLRRPQFSHNTVSNYQMATNVSTVRTYLTNCTVRTKDFYYDDSRIYGIDWQSSYCCTPGNVIGISAPLLIMGMTGSYEFLAAEQIYENASSTDKSMMFIEGGSHNFVPQEDAEEYKGQFGDTVKNCFDFVEKWLCEDRF</sequence>
<accession>A0ABS6KB55</accession>
<organism evidence="1 2">
    <name type="scientific">Diplocloster modestus</name>
    <dbReference type="NCBI Taxonomy" id="2850322"/>
    <lineage>
        <taxon>Bacteria</taxon>
        <taxon>Bacillati</taxon>
        <taxon>Bacillota</taxon>
        <taxon>Clostridia</taxon>
        <taxon>Lachnospirales</taxon>
        <taxon>Lachnospiraceae</taxon>
        <taxon>Diplocloster</taxon>
    </lineage>
</organism>
<name>A0ABS6KB55_9FIRM</name>
<dbReference type="EMBL" id="JAHQCX010000013">
    <property type="protein sequence ID" value="MBU9727732.1"/>
    <property type="molecule type" value="Genomic_DNA"/>
</dbReference>
<evidence type="ECO:0000313" key="2">
    <source>
        <dbReference type="Proteomes" id="UP001314681"/>
    </source>
</evidence>
<dbReference type="GO" id="GO:0016787">
    <property type="term" value="F:hydrolase activity"/>
    <property type="evidence" value="ECO:0007669"/>
    <property type="project" value="UniProtKB-KW"/>
</dbReference>
<proteinExistence type="predicted"/>
<gene>
    <name evidence="1" type="ORF">KTH90_17110</name>
</gene>
<dbReference type="Gene3D" id="3.40.50.1820">
    <property type="entry name" value="alpha/beta hydrolase"/>
    <property type="match status" value="1"/>
</dbReference>
<dbReference type="InterPro" id="IPR029058">
    <property type="entry name" value="AB_hydrolase_fold"/>
</dbReference>
<keyword evidence="2" id="KW-1185">Reference proteome</keyword>
<dbReference type="RefSeq" id="WP_158354436.1">
    <property type="nucleotide sequence ID" value="NZ_JAHQCX010000013.1"/>
</dbReference>
<dbReference type="Proteomes" id="UP001314681">
    <property type="component" value="Unassembled WGS sequence"/>
</dbReference>
<protein>
    <submittedName>
        <fullName evidence="1">Alpha/beta hydrolase</fullName>
    </submittedName>
</protein>
<keyword evidence="1" id="KW-0378">Hydrolase</keyword>
<dbReference type="SUPFAM" id="SSF53474">
    <property type="entry name" value="alpha/beta-Hydrolases"/>
    <property type="match status" value="1"/>
</dbReference>